<dbReference type="SUPFAM" id="SSF49265">
    <property type="entry name" value="Fibronectin type III"/>
    <property type="match status" value="1"/>
</dbReference>
<protein>
    <recommendedName>
        <fullName evidence="2">Fibronectin type-III domain-containing protein</fullName>
    </recommendedName>
</protein>
<evidence type="ECO:0000313" key="1">
    <source>
        <dbReference type="EnsemblMetazoa" id="Aqu2.1.16081_001"/>
    </source>
</evidence>
<sequence length="138" mass="15360">VLSKCMLVDYYDVAENLCIWVSSKISDTLTPTTPPNNVNLSRNVENNALLATWDAVETTPPEGEVAFYQVEFKDTRSFIANTLFINPGFSFSSIFNVSNAQGYQVRVRTAVQSTANPDVTYVYSPYSRWASVSGIIIE</sequence>
<dbReference type="InParanoid" id="A0A1X7TMR8"/>
<dbReference type="InterPro" id="IPR013783">
    <property type="entry name" value="Ig-like_fold"/>
</dbReference>
<organism evidence="1">
    <name type="scientific">Amphimedon queenslandica</name>
    <name type="common">Sponge</name>
    <dbReference type="NCBI Taxonomy" id="400682"/>
    <lineage>
        <taxon>Eukaryota</taxon>
        <taxon>Metazoa</taxon>
        <taxon>Porifera</taxon>
        <taxon>Demospongiae</taxon>
        <taxon>Heteroscleromorpha</taxon>
        <taxon>Haplosclerida</taxon>
        <taxon>Niphatidae</taxon>
        <taxon>Amphimedon</taxon>
    </lineage>
</organism>
<accession>A0A1X7TMR8</accession>
<dbReference type="Gene3D" id="2.60.40.10">
    <property type="entry name" value="Immunoglobulins"/>
    <property type="match status" value="1"/>
</dbReference>
<evidence type="ECO:0008006" key="2">
    <source>
        <dbReference type="Google" id="ProtNLM"/>
    </source>
</evidence>
<dbReference type="EnsemblMetazoa" id="Aqu2.1.16081_001">
    <property type="protein sequence ID" value="Aqu2.1.16081_001"/>
    <property type="gene ID" value="Aqu2.1.16081"/>
</dbReference>
<name>A0A1X7TMR8_AMPQE</name>
<reference evidence="1" key="1">
    <citation type="submission" date="2017-05" db="UniProtKB">
        <authorList>
            <consortium name="EnsemblMetazoa"/>
        </authorList>
    </citation>
    <scope>IDENTIFICATION</scope>
</reference>
<dbReference type="InterPro" id="IPR036116">
    <property type="entry name" value="FN3_sf"/>
</dbReference>
<dbReference type="AlphaFoldDB" id="A0A1X7TMR8"/>
<proteinExistence type="predicted"/>